<accession>A0AAE0YIA2</accession>
<dbReference type="EMBL" id="JAWDGP010006113">
    <property type="protein sequence ID" value="KAK3747014.1"/>
    <property type="molecule type" value="Genomic_DNA"/>
</dbReference>
<proteinExistence type="predicted"/>
<evidence type="ECO:0000256" key="1">
    <source>
        <dbReference type="SAM" id="MobiDB-lite"/>
    </source>
</evidence>
<sequence>MPKTFGFGQKKRYKKLRGRHAKKEEDQNAEQTRNLTPDPDLDLDLGSEENVAQTRTERGLMPPTPASSNSDADQSEPQISADETANVSRSEQKMAAFDDEEPCADDMSQCFLIHTSFLQSLYTMLTCCFCSGSNLYWGRKKSAGFAQEFYLECISCDKIVWSCNSSPKSKSKRFDINVRTVVASKECGLSLATMKKLFNIMNIQNVMHHKTYKQIGMEVRDAAKAAAEEAMSRSAEVVRERYKSGMYFSDQVSTSGVQVVDISYDGTWHKRGYSSHYGVGVVVDIDSGLILDTHTVSNYCRGCEKAPPSDSASFTAWNETHKKSCNKNFDGTSNAMEVEAAAVIFARSVEQRKLIYGTMLCDGDSKALDNVNRLGIYDIKVVKEDCVNHIAKRIYNQLDNLKKSNKSALNRKLTAAKIKKITNTYATNLRDNAPHVEQMKLGVLGGFFHMMSTDKTPNHRLCPKGPTSWCKYNRALANNEVPGKHTPTFTPDIGKIIFPVIKRLTDSDLLKRCAKMTTQNANESFNSTIWQRCPKTQFVYLHAVETAVALAVLSFNMGPSGLRHVFSKLGLSWSMTNSNDALNRANTRIRHARRKLQGTSKWRRKHLQKQHLIQRDKMEQKEGTTYSAGAFNC</sequence>
<organism evidence="3 4">
    <name type="scientific">Elysia crispata</name>
    <name type="common">lettuce slug</name>
    <dbReference type="NCBI Taxonomy" id="231223"/>
    <lineage>
        <taxon>Eukaryota</taxon>
        <taxon>Metazoa</taxon>
        <taxon>Spiralia</taxon>
        <taxon>Lophotrochozoa</taxon>
        <taxon>Mollusca</taxon>
        <taxon>Gastropoda</taxon>
        <taxon>Heterobranchia</taxon>
        <taxon>Euthyneura</taxon>
        <taxon>Panpulmonata</taxon>
        <taxon>Sacoglossa</taxon>
        <taxon>Placobranchoidea</taxon>
        <taxon>Plakobranchidae</taxon>
        <taxon>Elysia</taxon>
    </lineage>
</organism>
<dbReference type="AlphaFoldDB" id="A0AAE0YIA2"/>
<dbReference type="PANTHER" id="PTHR33309">
    <property type="entry name" value="KERATIN, ULTRA HIGH-SULFUR MATRIX PROTEIN-LIKE"/>
    <property type="match status" value="1"/>
</dbReference>
<evidence type="ECO:0000313" key="3">
    <source>
        <dbReference type="EMBL" id="KAK3747014.1"/>
    </source>
</evidence>
<keyword evidence="4" id="KW-1185">Reference proteome</keyword>
<reference evidence="3" key="1">
    <citation type="journal article" date="2023" name="G3 (Bethesda)">
        <title>A reference genome for the long-term kleptoplast-retaining sea slug Elysia crispata morphotype clarki.</title>
        <authorList>
            <person name="Eastman K.E."/>
            <person name="Pendleton A.L."/>
            <person name="Shaikh M.A."/>
            <person name="Suttiyut T."/>
            <person name="Ogas R."/>
            <person name="Tomko P."/>
            <person name="Gavelis G."/>
            <person name="Widhalm J.R."/>
            <person name="Wisecaver J.H."/>
        </authorList>
    </citation>
    <scope>NUCLEOTIDE SEQUENCE</scope>
    <source>
        <strain evidence="3">ECLA1</strain>
    </source>
</reference>
<name>A0AAE0YIA2_9GAST</name>
<evidence type="ECO:0000259" key="2">
    <source>
        <dbReference type="Pfam" id="PF20700"/>
    </source>
</evidence>
<protein>
    <recommendedName>
        <fullName evidence="2">Mutator-like transposase domain-containing protein</fullName>
    </recommendedName>
</protein>
<feature type="compositionally biased region" description="Basic residues" evidence="1">
    <location>
        <begin position="9"/>
        <end position="21"/>
    </location>
</feature>
<dbReference type="Proteomes" id="UP001283361">
    <property type="component" value="Unassembled WGS sequence"/>
</dbReference>
<feature type="domain" description="Mutator-like transposase" evidence="2">
    <location>
        <begin position="112"/>
        <end position="470"/>
    </location>
</feature>
<evidence type="ECO:0000313" key="4">
    <source>
        <dbReference type="Proteomes" id="UP001283361"/>
    </source>
</evidence>
<feature type="compositionally biased region" description="Polar residues" evidence="1">
    <location>
        <begin position="66"/>
        <end position="89"/>
    </location>
</feature>
<dbReference type="Pfam" id="PF20700">
    <property type="entry name" value="Mutator"/>
    <property type="match status" value="1"/>
</dbReference>
<comment type="caution">
    <text evidence="3">The sequence shown here is derived from an EMBL/GenBank/DDBJ whole genome shotgun (WGS) entry which is preliminary data.</text>
</comment>
<dbReference type="PANTHER" id="PTHR33309:SF3">
    <property type="entry name" value="CCHC-TYPE DOMAIN-CONTAINING PROTEIN"/>
    <property type="match status" value="1"/>
</dbReference>
<gene>
    <name evidence="3" type="ORF">RRG08_013989</name>
</gene>
<feature type="region of interest" description="Disordered" evidence="1">
    <location>
        <begin position="1"/>
        <end position="89"/>
    </location>
</feature>
<dbReference type="InterPro" id="IPR049012">
    <property type="entry name" value="Mutator_transp_dom"/>
</dbReference>